<dbReference type="InterPro" id="IPR007690">
    <property type="entry name" value="T2SS_GspM"/>
</dbReference>
<dbReference type="SUPFAM" id="SSF103054">
    <property type="entry name" value="General secretion pathway protein M, EpsM"/>
    <property type="match status" value="1"/>
</dbReference>
<comment type="subcellular location">
    <subcellularLocation>
        <location evidence="1">Cell inner membrane</location>
        <topology evidence="1">Single-pass membrane protein</topology>
    </subcellularLocation>
</comment>
<dbReference type="PIRSF" id="PIRSF006291">
    <property type="entry name" value="GspM"/>
    <property type="match status" value="1"/>
</dbReference>
<keyword evidence="3" id="KW-1003">Cell membrane</keyword>
<protein>
    <recommendedName>
        <fullName evidence="11">General secretion pathway protein M</fullName>
    </recommendedName>
</protein>
<evidence type="ECO:0000313" key="10">
    <source>
        <dbReference type="EMBL" id="VAW95103.1"/>
    </source>
</evidence>
<keyword evidence="5 9" id="KW-0812">Transmembrane</keyword>
<evidence type="ECO:0000256" key="2">
    <source>
        <dbReference type="ARBA" id="ARBA00022448"/>
    </source>
</evidence>
<keyword evidence="8 9" id="KW-0472">Membrane</keyword>
<dbReference type="InterPro" id="IPR023229">
    <property type="entry name" value="T2SS_M_periplasmic_sf"/>
</dbReference>
<evidence type="ECO:0008006" key="11">
    <source>
        <dbReference type="Google" id="ProtNLM"/>
    </source>
</evidence>
<keyword evidence="2" id="KW-0813">Transport</keyword>
<evidence type="ECO:0000256" key="1">
    <source>
        <dbReference type="ARBA" id="ARBA00004377"/>
    </source>
</evidence>
<sequence length="164" mass="18515">MKTWFESLDLRERRMLIIGSVLLGVMLFYLLVWEPLEHGVETLRKSNAEQQTQLQWMQQAVDEVKQLRGGSGRPAQLAKGQSLLSAIDDVARSNQLADALKRVQPDGRERARVWLEGASFDRLVHWVDSLQRQQGVDVVSSVFEAREEVGRVDARLVFETGGGA</sequence>
<keyword evidence="7 9" id="KW-1133">Transmembrane helix</keyword>
<dbReference type="GO" id="GO:0005886">
    <property type="term" value="C:plasma membrane"/>
    <property type="evidence" value="ECO:0007669"/>
    <property type="project" value="UniProtKB-SubCell"/>
</dbReference>
<evidence type="ECO:0000256" key="5">
    <source>
        <dbReference type="ARBA" id="ARBA00022692"/>
    </source>
</evidence>
<dbReference type="AlphaFoldDB" id="A0A3B1A4Q5"/>
<dbReference type="Pfam" id="PF04612">
    <property type="entry name" value="T2SSM"/>
    <property type="match status" value="1"/>
</dbReference>
<evidence type="ECO:0000256" key="9">
    <source>
        <dbReference type="SAM" id="Phobius"/>
    </source>
</evidence>
<name>A0A3B1A4Q5_9ZZZZ</name>
<accession>A0A3B1A4Q5</accession>
<proteinExistence type="predicted"/>
<evidence type="ECO:0000256" key="6">
    <source>
        <dbReference type="ARBA" id="ARBA00022927"/>
    </source>
</evidence>
<keyword evidence="4" id="KW-0997">Cell inner membrane</keyword>
<evidence type="ECO:0000256" key="8">
    <source>
        <dbReference type="ARBA" id="ARBA00023136"/>
    </source>
</evidence>
<dbReference type="GO" id="GO:0015628">
    <property type="term" value="P:protein secretion by the type II secretion system"/>
    <property type="evidence" value="ECO:0007669"/>
    <property type="project" value="InterPro"/>
</dbReference>
<dbReference type="Gene3D" id="3.30.1360.100">
    <property type="entry name" value="General secretion pathway protein M, EpsM"/>
    <property type="match status" value="1"/>
</dbReference>
<gene>
    <name evidence="10" type="ORF">MNBD_GAMMA20-2415</name>
</gene>
<evidence type="ECO:0000256" key="4">
    <source>
        <dbReference type="ARBA" id="ARBA00022519"/>
    </source>
</evidence>
<keyword evidence="6" id="KW-0653">Protein transport</keyword>
<evidence type="ECO:0000256" key="7">
    <source>
        <dbReference type="ARBA" id="ARBA00022989"/>
    </source>
</evidence>
<organism evidence="10">
    <name type="scientific">hydrothermal vent metagenome</name>
    <dbReference type="NCBI Taxonomy" id="652676"/>
    <lineage>
        <taxon>unclassified sequences</taxon>
        <taxon>metagenomes</taxon>
        <taxon>ecological metagenomes</taxon>
    </lineage>
</organism>
<dbReference type="GO" id="GO:0015627">
    <property type="term" value="C:type II protein secretion system complex"/>
    <property type="evidence" value="ECO:0007669"/>
    <property type="project" value="InterPro"/>
</dbReference>
<evidence type="ECO:0000256" key="3">
    <source>
        <dbReference type="ARBA" id="ARBA00022475"/>
    </source>
</evidence>
<reference evidence="10" key="1">
    <citation type="submission" date="2018-06" db="EMBL/GenBank/DDBJ databases">
        <authorList>
            <person name="Zhirakovskaya E."/>
        </authorList>
    </citation>
    <scope>NUCLEOTIDE SEQUENCE</scope>
</reference>
<feature type="transmembrane region" description="Helical" evidence="9">
    <location>
        <begin position="15"/>
        <end position="33"/>
    </location>
</feature>
<dbReference type="EMBL" id="UOFU01000064">
    <property type="protein sequence ID" value="VAW95103.1"/>
    <property type="molecule type" value="Genomic_DNA"/>
</dbReference>